<keyword evidence="2 8" id="KW-0963">Cytoplasm</keyword>
<dbReference type="InterPro" id="IPR012094">
    <property type="entry name" value="tRNA_Ile_lys_synt"/>
</dbReference>
<dbReference type="Gene3D" id="3.40.50.620">
    <property type="entry name" value="HUPs"/>
    <property type="match status" value="1"/>
</dbReference>
<dbReference type="CDD" id="cd01992">
    <property type="entry name" value="TilS_N"/>
    <property type="match status" value="1"/>
</dbReference>
<dbReference type="SMART" id="SM00977">
    <property type="entry name" value="TilS_C"/>
    <property type="match status" value="1"/>
</dbReference>
<proteinExistence type="inferred from homology"/>
<comment type="catalytic activity">
    <reaction evidence="7 8">
        <text>cytidine(34) in tRNA(Ile2) + L-lysine + ATP = lysidine(34) in tRNA(Ile2) + AMP + diphosphate + H(+)</text>
        <dbReference type="Rhea" id="RHEA:43744"/>
        <dbReference type="Rhea" id="RHEA-COMP:10625"/>
        <dbReference type="Rhea" id="RHEA-COMP:10670"/>
        <dbReference type="ChEBI" id="CHEBI:15378"/>
        <dbReference type="ChEBI" id="CHEBI:30616"/>
        <dbReference type="ChEBI" id="CHEBI:32551"/>
        <dbReference type="ChEBI" id="CHEBI:33019"/>
        <dbReference type="ChEBI" id="CHEBI:82748"/>
        <dbReference type="ChEBI" id="CHEBI:83665"/>
        <dbReference type="ChEBI" id="CHEBI:456215"/>
        <dbReference type="EC" id="6.3.4.19"/>
    </reaction>
</comment>
<evidence type="ECO:0000256" key="2">
    <source>
        <dbReference type="ARBA" id="ARBA00022490"/>
    </source>
</evidence>
<keyword evidence="4 8" id="KW-0819">tRNA processing</keyword>
<evidence type="ECO:0000256" key="4">
    <source>
        <dbReference type="ARBA" id="ARBA00022694"/>
    </source>
</evidence>
<protein>
    <recommendedName>
        <fullName evidence="8">tRNA(Ile)-lysidine synthase</fullName>
        <ecNumber evidence="8">6.3.4.19</ecNumber>
    </recommendedName>
    <alternativeName>
        <fullName evidence="8">tRNA(Ile)-2-lysyl-cytidine synthase</fullName>
    </alternativeName>
    <alternativeName>
        <fullName evidence="8">tRNA(Ile)-lysidine synthetase</fullName>
    </alternativeName>
</protein>
<dbReference type="NCBIfam" id="TIGR02432">
    <property type="entry name" value="lysidine_TilS_N"/>
    <property type="match status" value="1"/>
</dbReference>
<evidence type="ECO:0000256" key="3">
    <source>
        <dbReference type="ARBA" id="ARBA00022598"/>
    </source>
</evidence>
<evidence type="ECO:0000313" key="11">
    <source>
        <dbReference type="Proteomes" id="UP001597011"/>
    </source>
</evidence>
<keyword evidence="5 8" id="KW-0547">Nucleotide-binding</keyword>
<keyword evidence="6 8" id="KW-0067">ATP-binding</keyword>
<dbReference type="InterPro" id="IPR012796">
    <property type="entry name" value="Lysidine-tRNA-synth_C"/>
</dbReference>
<dbReference type="EMBL" id="JBHTIB010000012">
    <property type="protein sequence ID" value="MFD0835838.1"/>
    <property type="molecule type" value="Genomic_DNA"/>
</dbReference>
<comment type="domain">
    <text evidence="8">The N-terminal region contains the highly conserved SGGXDS motif, predicted to be a P-loop motif involved in ATP binding.</text>
</comment>
<dbReference type="EC" id="6.3.4.19" evidence="8"/>
<dbReference type="RefSeq" id="WP_379941312.1">
    <property type="nucleotide sequence ID" value="NZ_JBHTIB010000012.1"/>
</dbReference>
<accession>A0ABW3BT27</accession>
<evidence type="ECO:0000256" key="1">
    <source>
        <dbReference type="ARBA" id="ARBA00004496"/>
    </source>
</evidence>
<feature type="domain" description="Lysidine-tRNA(Ile) synthetase C-terminal" evidence="9">
    <location>
        <begin position="361"/>
        <end position="433"/>
    </location>
</feature>
<keyword evidence="11" id="KW-1185">Reference proteome</keyword>
<sequence>MLIQLQDQLNSKLSFLKSSKLLIAISGGLDSVVLTHLCCKLGLNVALAHCNFNLRGKESDADEDFVLQLAEDLDLEVFIESFETKLFAEDEKISIQMAARVLRYQWFAELTEQLHFEYILTAHHADDNLETFLINLTRGTGLDGLLGIPAVNNNVVRPLLSFTREDIETYARAHKLEWREDSSNISTKYLRNKLRHDVIPILKEINPQLLQNFAKTQLFLNRTKCIVDDKIAEVIPKVIKPIDDYTFSLNISEIKNLGHPKAYLYELLKDFGFTEWQDVFALLDAQSGKYVQSHSHRLIKDRTCLLLSEIQNNKSHIITILESDKVVNTPFGALLINDVDAITETDKSVIYIDKDRVKFPLTIRKWEKGDVFYPLGMTGKKKLSKYFKDEKYSLLDKENAWLLCSEDNIVWVIGKRADNRFKVTENTKQILKVELK</sequence>
<dbReference type="Pfam" id="PF11734">
    <property type="entry name" value="TilS_C"/>
    <property type="match status" value="1"/>
</dbReference>
<evidence type="ECO:0000256" key="7">
    <source>
        <dbReference type="ARBA" id="ARBA00048539"/>
    </source>
</evidence>
<dbReference type="PANTHER" id="PTHR43033">
    <property type="entry name" value="TRNA(ILE)-LYSIDINE SYNTHASE-RELATED"/>
    <property type="match status" value="1"/>
</dbReference>
<dbReference type="HAMAP" id="MF_01161">
    <property type="entry name" value="tRNA_Ile_lys_synt"/>
    <property type="match status" value="1"/>
</dbReference>
<evidence type="ECO:0000256" key="6">
    <source>
        <dbReference type="ARBA" id="ARBA00022840"/>
    </source>
</evidence>
<dbReference type="InterPro" id="IPR011063">
    <property type="entry name" value="TilS/TtcA_N"/>
</dbReference>
<evidence type="ECO:0000313" key="10">
    <source>
        <dbReference type="EMBL" id="MFD0835838.1"/>
    </source>
</evidence>
<dbReference type="InterPro" id="IPR014729">
    <property type="entry name" value="Rossmann-like_a/b/a_fold"/>
</dbReference>
<reference evidence="11" key="1">
    <citation type="journal article" date="2019" name="Int. J. Syst. Evol. Microbiol.">
        <title>The Global Catalogue of Microorganisms (GCM) 10K type strain sequencing project: providing services to taxonomists for standard genome sequencing and annotation.</title>
        <authorList>
            <consortium name="The Broad Institute Genomics Platform"/>
            <consortium name="The Broad Institute Genome Sequencing Center for Infectious Disease"/>
            <person name="Wu L."/>
            <person name="Ma J."/>
        </authorList>
    </citation>
    <scope>NUCLEOTIDE SEQUENCE [LARGE SCALE GENOMIC DNA]</scope>
    <source>
        <strain evidence="11">CCUG 60529</strain>
    </source>
</reference>
<dbReference type="Proteomes" id="UP001597011">
    <property type="component" value="Unassembled WGS sequence"/>
</dbReference>
<organism evidence="10 11">
    <name type="scientific">Mariniflexile aquimaris</name>
    <dbReference type="NCBI Taxonomy" id="881009"/>
    <lineage>
        <taxon>Bacteria</taxon>
        <taxon>Pseudomonadati</taxon>
        <taxon>Bacteroidota</taxon>
        <taxon>Flavobacteriia</taxon>
        <taxon>Flavobacteriales</taxon>
        <taxon>Flavobacteriaceae</taxon>
        <taxon>Mariniflexile</taxon>
    </lineage>
</organism>
<dbReference type="Pfam" id="PF01171">
    <property type="entry name" value="ATP_bind_3"/>
    <property type="match status" value="1"/>
</dbReference>
<comment type="function">
    <text evidence="8">Ligates lysine onto the cytidine present at position 34 of the AUA codon-specific tRNA(Ile) that contains the anticodon CAU, in an ATP-dependent manner. Cytidine is converted to lysidine, thus changing the amino acid specificity of the tRNA from methionine to isoleucine.</text>
</comment>
<gene>
    <name evidence="8 10" type="primary">tilS</name>
    <name evidence="10" type="ORF">ACFQ0I_08695</name>
</gene>
<dbReference type="PANTHER" id="PTHR43033:SF1">
    <property type="entry name" value="TRNA(ILE)-LYSIDINE SYNTHASE-RELATED"/>
    <property type="match status" value="1"/>
</dbReference>
<comment type="caution">
    <text evidence="10">The sequence shown here is derived from an EMBL/GenBank/DDBJ whole genome shotgun (WGS) entry which is preliminary data.</text>
</comment>
<dbReference type="InterPro" id="IPR012795">
    <property type="entry name" value="tRNA_Ile_lys_synt_N"/>
</dbReference>
<dbReference type="GO" id="GO:0032267">
    <property type="term" value="F:tRNA(Ile)-lysidine synthase activity"/>
    <property type="evidence" value="ECO:0007669"/>
    <property type="project" value="UniProtKB-EC"/>
</dbReference>
<name>A0ABW3BT27_9FLAO</name>
<dbReference type="SUPFAM" id="SSF56037">
    <property type="entry name" value="PheT/TilS domain"/>
    <property type="match status" value="1"/>
</dbReference>
<dbReference type="NCBIfam" id="TIGR02433">
    <property type="entry name" value="lysidine_TilS_C"/>
    <property type="match status" value="1"/>
</dbReference>
<comment type="subcellular location">
    <subcellularLocation>
        <location evidence="1 8">Cytoplasm</location>
    </subcellularLocation>
</comment>
<evidence type="ECO:0000259" key="9">
    <source>
        <dbReference type="SMART" id="SM00977"/>
    </source>
</evidence>
<evidence type="ECO:0000256" key="5">
    <source>
        <dbReference type="ARBA" id="ARBA00022741"/>
    </source>
</evidence>
<keyword evidence="3 8" id="KW-0436">Ligase</keyword>
<dbReference type="SUPFAM" id="SSF52402">
    <property type="entry name" value="Adenine nucleotide alpha hydrolases-like"/>
    <property type="match status" value="1"/>
</dbReference>
<comment type="similarity">
    <text evidence="8">Belongs to the tRNA(Ile)-lysidine synthase family.</text>
</comment>
<evidence type="ECO:0000256" key="8">
    <source>
        <dbReference type="HAMAP-Rule" id="MF_01161"/>
    </source>
</evidence>
<feature type="binding site" evidence="8">
    <location>
        <begin position="26"/>
        <end position="31"/>
    </location>
    <ligand>
        <name>ATP</name>
        <dbReference type="ChEBI" id="CHEBI:30616"/>
    </ligand>
</feature>